<dbReference type="RefSeq" id="WP_188565327.1">
    <property type="nucleotide sequence ID" value="NZ_BMED01000001.1"/>
</dbReference>
<dbReference type="PROSITE" id="PS00041">
    <property type="entry name" value="HTH_ARAC_FAMILY_1"/>
    <property type="match status" value="1"/>
</dbReference>
<dbReference type="InterPro" id="IPR018060">
    <property type="entry name" value="HTH_AraC"/>
</dbReference>
<name>A0A916XG31_9BURK</name>
<keyword evidence="6" id="KW-1185">Reference proteome</keyword>
<reference evidence="5" key="2">
    <citation type="submission" date="2020-09" db="EMBL/GenBank/DDBJ databases">
        <authorList>
            <person name="Sun Q."/>
            <person name="Zhou Y."/>
        </authorList>
    </citation>
    <scope>NUCLEOTIDE SEQUENCE</scope>
    <source>
        <strain evidence="5">CGMCC 1.10998</strain>
    </source>
</reference>
<dbReference type="PROSITE" id="PS01124">
    <property type="entry name" value="HTH_ARAC_FAMILY_2"/>
    <property type="match status" value="1"/>
</dbReference>
<dbReference type="SUPFAM" id="SSF46689">
    <property type="entry name" value="Homeodomain-like"/>
    <property type="match status" value="2"/>
</dbReference>
<protein>
    <submittedName>
        <fullName evidence="5">Transcriptional regulator</fullName>
    </submittedName>
</protein>
<evidence type="ECO:0000256" key="2">
    <source>
        <dbReference type="ARBA" id="ARBA00023125"/>
    </source>
</evidence>
<reference evidence="5" key="1">
    <citation type="journal article" date="2014" name="Int. J. Syst. Evol. Microbiol.">
        <title>Complete genome sequence of Corynebacterium casei LMG S-19264T (=DSM 44701T), isolated from a smear-ripened cheese.</title>
        <authorList>
            <consortium name="US DOE Joint Genome Institute (JGI-PGF)"/>
            <person name="Walter F."/>
            <person name="Albersmeier A."/>
            <person name="Kalinowski J."/>
            <person name="Ruckert C."/>
        </authorList>
    </citation>
    <scope>NUCLEOTIDE SEQUENCE</scope>
    <source>
        <strain evidence="5">CGMCC 1.10998</strain>
    </source>
</reference>
<dbReference type="PANTHER" id="PTHR43130:SF3">
    <property type="entry name" value="HTH-TYPE TRANSCRIPTIONAL REGULATOR RV1931C"/>
    <property type="match status" value="1"/>
</dbReference>
<evidence type="ECO:0000313" key="6">
    <source>
        <dbReference type="Proteomes" id="UP000637423"/>
    </source>
</evidence>
<dbReference type="CDD" id="cd03137">
    <property type="entry name" value="GATase1_AraC_1"/>
    <property type="match status" value="1"/>
</dbReference>
<evidence type="ECO:0000256" key="3">
    <source>
        <dbReference type="ARBA" id="ARBA00023163"/>
    </source>
</evidence>
<sequence length="328" mass="36110">MLTLSRHPAKTIAVIAFDGISPFHLSVPCMVFGEHHGGLDLPAFKVCVCSSEAGPRRQQIETNAGFSINTEYGLSIIERADMVVIPSWRTNLQAPAAPLLKALRKAHARGARIVGLCLGAFVVAEAGLLDQRSATTHWALAEEFVQRYPQISLDPNVLYVDHGDVTTSAGTAAGIDCCLHLLRSQYGSDVATHIARRLVVAPHRQGGQAQYIDQPLPVLASDDRLSRVLDWMLQHLAEPQSLDQLAQRALMSRRSFTRHFQKLTGTTVGQWLLNQRLAQAQRQLESTRRSIDDIASDTGFGSALVLRRHFASAFQTSPSAYRREFQGI</sequence>
<dbReference type="InterPro" id="IPR052158">
    <property type="entry name" value="INH-QAR"/>
</dbReference>
<dbReference type="Pfam" id="PF12833">
    <property type="entry name" value="HTH_18"/>
    <property type="match status" value="1"/>
</dbReference>
<comment type="caution">
    <text evidence="5">The sequence shown here is derived from an EMBL/GenBank/DDBJ whole genome shotgun (WGS) entry which is preliminary data.</text>
</comment>
<dbReference type="SMART" id="SM00342">
    <property type="entry name" value="HTH_ARAC"/>
    <property type="match status" value="1"/>
</dbReference>
<proteinExistence type="predicted"/>
<dbReference type="InterPro" id="IPR002818">
    <property type="entry name" value="DJ-1/PfpI"/>
</dbReference>
<keyword evidence="1" id="KW-0805">Transcription regulation</keyword>
<dbReference type="Pfam" id="PF01965">
    <property type="entry name" value="DJ-1_PfpI"/>
    <property type="match status" value="1"/>
</dbReference>
<dbReference type="AlphaFoldDB" id="A0A916XG31"/>
<dbReference type="GO" id="GO:0003700">
    <property type="term" value="F:DNA-binding transcription factor activity"/>
    <property type="evidence" value="ECO:0007669"/>
    <property type="project" value="InterPro"/>
</dbReference>
<dbReference type="Proteomes" id="UP000637423">
    <property type="component" value="Unassembled WGS sequence"/>
</dbReference>
<dbReference type="PANTHER" id="PTHR43130">
    <property type="entry name" value="ARAC-FAMILY TRANSCRIPTIONAL REGULATOR"/>
    <property type="match status" value="1"/>
</dbReference>
<evidence type="ECO:0000256" key="1">
    <source>
        <dbReference type="ARBA" id="ARBA00023015"/>
    </source>
</evidence>
<dbReference type="SUPFAM" id="SSF52317">
    <property type="entry name" value="Class I glutamine amidotransferase-like"/>
    <property type="match status" value="1"/>
</dbReference>
<dbReference type="Gene3D" id="3.40.50.880">
    <property type="match status" value="1"/>
</dbReference>
<keyword evidence="2" id="KW-0238">DNA-binding</keyword>
<feature type="domain" description="HTH araC/xylS-type" evidence="4">
    <location>
        <begin position="226"/>
        <end position="324"/>
    </location>
</feature>
<evidence type="ECO:0000313" key="5">
    <source>
        <dbReference type="EMBL" id="GGC69289.1"/>
    </source>
</evidence>
<gene>
    <name evidence="5" type="ORF">GCM10011396_15400</name>
</gene>
<keyword evidence="3" id="KW-0804">Transcription</keyword>
<dbReference type="Gene3D" id="1.10.10.60">
    <property type="entry name" value="Homeodomain-like"/>
    <property type="match status" value="1"/>
</dbReference>
<evidence type="ECO:0000259" key="4">
    <source>
        <dbReference type="PROSITE" id="PS01124"/>
    </source>
</evidence>
<accession>A0A916XG31</accession>
<dbReference type="InterPro" id="IPR018062">
    <property type="entry name" value="HTH_AraC-typ_CS"/>
</dbReference>
<dbReference type="GO" id="GO:0043565">
    <property type="term" value="F:sequence-specific DNA binding"/>
    <property type="evidence" value="ECO:0007669"/>
    <property type="project" value="InterPro"/>
</dbReference>
<dbReference type="InterPro" id="IPR029062">
    <property type="entry name" value="Class_I_gatase-like"/>
</dbReference>
<organism evidence="5 6">
    <name type="scientific">Undibacterium terreum</name>
    <dbReference type="NCBI Taxonomy" id="1224302"/>
    <lineage>
        <taxon>Bacteria</taxon>
        <taxon>Pseudomonadati</taxon>
        <taxon>Pseudomonadota</taxon>
        <taxon>Betaproteobacteria</taxon>
        <taxon>Burkholderiales</taxon>
        <taxon>Oxalobacteraceae</taxon>
        <taxon>Undibacterium</taxon>
    </lineage>
</organism>
<dbReference type="InterPro" id="IPR009057">
    <property type="entry name" value="Homeodomain-like_sf"/>
</dbReference>
<dbReference type="EMBL" id="BMED01000001">
    <property type="protein sequence ID" value="GGC69289.1"/>
    <property type="molecule type" value="Genomic_DNA"/>
</dbReference>